<feature type="transmembrane region" description="Helical" evidence="7">
    <location>
        <begin position="241"/>
        <end position="260"/>
    </location>
</feature>
<feature type="transmembrane region" description="Helical" evidence="7">
    <location>
        <begin position="159"/>
        <end position="179"/>
    </location>
</feature>
<evidence type="ECO:0000256" key="1">
    <source>
        <dbReference type="ARBA" id="ARBA00004651"/>
    </source>
</evidence>
<evidence type="ECO:0000313" key="9">
    <source>
        <dbReference type="Proteomes" id="UP001501676"/>
    </source>
</evidence>
<organism evidence="8 9">
    <name type="scientific">Cryptosporangium minutisporangium</name>
    <dbReference type="NCBI Taxonomy" id="113569"/>
    <lineage>
        <taxon>Bacteria</taxon>
        <taxon>Bacillati</taxon>
        <taxon>Actinomycetota</taxon>
        <taxon>Actinomycetes</taxon>
        <taxon>Cryptosporangiales</taxon>
        <taxon>Cryptosporangiaceae</taxon>
        <taxon>Cryptosporangium</taxon>
    </lineage>
</organism>
<proteinExistence type="inferred from homology"/>
<keyword evidence="5 7" id="KW-1133">Transmembrane helix</keyword>
<comment type="similarity">
    <text evidence="2">Belongs to the cytochrome ubiquinol oxidase subunit 2 family.</text>
</comment>
<feature type="transmembrane region" description="Helical" evidence="7">
    <location>
        <begin position="117"/>
        <end position="139"/>
    </location>
</feature>
<feature type="transmembrane region" description="Helical" evidence="7">
    <location>
        <begin position="211"/>
        <end position="229"/>
    </location>
</feature>
<keyword evidence="3" id="KW-1003">Cell membrane</keyword>
<evidence type="ECO:0000256" key="6">
    <source>
        <dbReference type="ARBA" id="ARBA00023136"/>
    </source>
</evidence>
<gene>
    <name evidence="8" type="ORF">GCM10020369_54230</name>
</gene>
<dbReference type="Pfam" id="PF02322">
    <property type="entry name" value="Cyt_bd_oxida_II"/>
    <property type="match status" value="1"/>
</dbReference>
<feature type="transmembrane region" description="Helical" evidence="7">
    <location>
        <begin position="75"/>
        <end position="96"/>
    </location>
</feature>
<evidence type="ECO:0000256" key="7">
    <source>
        <dbReference type="SAM" id="Phobius"/>
    </source>
</evidence>
<accession>A0ABP6T3S9</accession>
<reference evidence="9" key="1">
    <citation type="journal article" date="2019" name="Int. J. Syst. Evol. Microbiol.">
        <title>The Global Catalogue of Microorganisms (GCM) 10K type strain sequencing project: providing services to taxonomists for standard genome sequencing and annotation.</title>
        <authorList>
            <consortium name="The Broad Institute Genomics Platform"/>
            <consortium name="The Broad Institute Genome Sequencing Center for Infectious Disease"/>
            <person name="Wu L."/>
            <person name="Ma J."/>
        </authorList>
    </citation>
    <scope>NUCLEOTIDE SEQUENCE [LARGE SCALE GENOMIC DNA]</scope>
    <source>
        <strain evidence="9">JCM 9458</strain>
    </source>
</reference>
<evidence type="ECO:0000256" key="4">
    <source>
        <dbReference type="ARBA" id="ARBA00022692"/>
    </source>
</evidence>
<dbReference type="InterPro" id="IPR003317">
    <property type="entry name" value="Cyt-d_oxidase_su2"/>
</dbReference>
<dbReference type="PANTHER" id="PTHR43141">
    <property type="entry name" value="CYTOCHROME BD2 SUBUNIT II"/>
    <property type="match status" value="1"/>
</dbReference>
<name>A0ABP6T3S9_9ACTN</name>
<evidence type="ECO:0000256" key="5">
    <source>
        <dbReference type="ARBA" id="ARBA00022989"/>
    </source>
</evidence>
<comment type="caution">
    <text evidence="8">The sequence shown here is derived from an EMBL/GenBank/DDBJ whole genome shotgun (WGS) entry which is preliminary data.</text>
</comment>
<evidence type="ECO:0000256" key="2">
    <source>
        <dbReference type="ARBA" id="ARBA00007543"/>
    </source>
</evidence>
<keyword evidence="4 7" id="KW-0812">Transmembrane</keyword>
<protein>
    <submittedName>
        <fullName evidence="8">Cytochrome d ubiquinol oxidase subunit II</fullName>
    </submittedName>
</protein>
<dbReference type="RefSeq" id="WP_345731046.1">
    <property type="nucleotide sequence ID" value="NZ_BAAAYN010000038.1"/>
</dbReference>
<comment type="subcellular location">
    <subcellularLocation>
        <location evidence="1">Cell membrane</location>
        <topology evidence="1">Multi-pass membrane protein</topology>
    </subcellularLocation>
</comment>
<dbReference type="PANTHER" id="PTHR43141:SF4">
    <property type="entry name" value="CYTOCHROME BD2 SUBUNIT II"/>
    <property type="match status" value="1"/>
</dbReference>
<dbReference type="EMBL" id="BAAAYN010000038">
    <property type="protein sequence ID" value="GAA3392461.1"/>
    <property type="molecule type" value="Genomic_DNA"/>
</dbReference>
<dbReference type="Proteomes" id="UP001501676">
    <property type="component" value="Unassembled WGS sequence"/>
</dbReference>
<evidence type="ECO:0000313" key="8">
    <source>
        <dbReference type="EMBL" id="GAA3392461.1"/>
    </source>
</evidence>
<keyword evidence="6 7" id="KW-0472">Membrane</keyword>
<evidence type="ECO:0000256" key="3">
    <source>
        <dbReference type="ARBA" id="ARBA00022475"/>
    </source>
</evidence>
<sequence length="341" mass="35529">MSTFAAVVLFLGVVAYAVLGGADYGAGFWDLTAGGARRGREPRHLIDETLAPVWEANHVWLIFCLVMLWTGFPEAFAAITTTLYVPLGLAALGIVVRGSGFAFRKVVVRTDQQRVTGAAFATSSVITPFFLGTVAGGIASGRVPTGGSGDPVTSWVNPTSLLGGVLAVGVCAFVAAVFLTAEAWRRPVPAAELERRKIADLGRWFRRRAQLSALVTGAIALAGIAILRADSPRLFDGLVSRGLPFVLVSEVCGLAALILLGRAAPRVLQGLAVTAAGTVVVGWGVAQYPYVLGTHLTIAEAAAPPPTLWALTIVAAVALAVVVPALGLLFSLQQRGQLESH</sequence>
<feature type="transmembrane region" description="Helical" evidence="7">
    <location>
        <begin position="267"/>
        <end position="288"/>
    </location>
</feature>
<keyword evidence="9" id="KW-1185">Reference proteome</keyword>
<feature type="transmembrane region" description="Helical" evidence="7">
    <location>
        <begin position="308"/>
        <end position="332"/>
    </location>
</feature>